<dbReference type="PRINTS" id="PR00086">
    <property type="entry name" value="LLDHDRGNASE"/>
</dbReference>
<feature type="modified residue" description="Phosphoserine" evidence="5">
    <location>
        <position position="149"/>
    </location>
</feature>
<dbReference type="InterPro" id="IPR015955">
    <property type="entry name" value="Lactate_DH/Glyco_Ohase_4_C"/>
</dbReference>
<keyword evidence="3 5" id="KW-0560">Oxidoreductase</keyword>
<dbReference type="Pfam" id="PF00056">
    <property type="entry name" value="Ldh_1_N"/>
    <property type="match status" value="1"/>
</dbReference>
<dbReference type="PANTHER" id="PTHR43128">
    <property type="entry name" value="L-2-HYDROXYCARBOXYLATE DEHYDROGENASE (NAD(P)(+))"/>
    <property type="match status" value="1"/>
</dbReference>
<evidence type="ECO:0000259" key="6">
    <source>
        <dbReference type="Pfam" id="PF00056"/>
    </source>
</evidence>
<dbReference type="SUPFAM" id="SSF56327">
    <property type="entry name" value="LDH C-terminal domain-like"/>
    <property type="match status" value="1"/>
</dbReference>
<accession>A0ABV6G9E8</accession>
<dbReference type="InterPro" id="IPR011275">
    <property type="entry name" value="Malate_DH_type3"/>
</dbReference>
<comment type="similarity">
    <text evidence="5">Belongs to the LDH/MDH superfamily. MDH type 3 family.</text>
</comment>
<reference evidence="8 9" key="1">
    <citation type="submission" date="2024-09" db="EMBL/GenBank/DDBJ databases">
        <authorList>
            <person name="Sun Q."/>
            <person name="Mori K."/>
        </authorList>
    </citation>
    <scope>NUCLEOTIDE SEQUENCE [LARGE SCALE GENOMIC DNA]</scope>
    <source>
        <strain evidence="8 9">CCM 7228</strain>
    </source>
</reference>
<dbReference type="HAMAP" id="MF_00487">
    <property type="entry name" value="Malate_dehydrog_3"/>
    <property type="match status" value="1"/>
</dbReference>
<evidence type="ECO:0000313" key="8">
    <source>
        <dbReference type="EMBL" id="MFC0270271.1"/>
    </source>
</evidence>
<dbReference type="GO" id="GO:0030060">
    <property type="term" value="F:L-malate dehydrogenase (NAD+) activity"/>
    <property type="evidence" value="ECO:0007669"/>
    <property type="project" value="UniProtKB-EC"/>
</dbReference>
<dbReference type="EMBL" id="JBHLVO010000001">
    <property type="protein sequence ID" value="MFC0270271.1"/>
    <property type="molecule type" value="Genomic_DNA"/>
</dbReference>
<evidence type="ECO:0000256" key="1">
    <source>
        <dbReference type="ARBA" id="ARBA00006054"/>
    </source>
</evidence>
<comment type="caution">
    <text evidence="8">The sequence shown here is derived from an EMBL/GenBank/DDBJ whole genome shotgun (WGS) entry which is preliminary data.</text>
</comment>
<evidence type="ECO:0000256" key="3">
    <source>
        <dbReference type="ARBA" id="ARBA00023002"/>
    </source>
</evidence>
<evidence type="ECO:0000256" key="2">
    <source>
        <dbReference type="ARBA" id="ARBA00022532"/>
    </source>
</evidence>
<dbReference type="InterPro" id="IPR022383">
    <property type="entry name" value="Lactate/malate_DH_C"/>
</dbReference>
<dbReference type="EC" id="1.1.1.37" evidence="5"/>
<dbReference type="PIRSF" id="PIRSF000102">
    <property type="entry name" value="Lac_mal_DH"/>
    <property type="match status" value="1"/>
</dbReference>
<dbReference type="InterPro" id="IPR001557">
    <property type="entry name" value="L-lactate/malate_DH"/>
</dbReference>
<protein>
    <recommendedName>
        <fullName evidence="5">Malate dehydrogenase</fullName>
        <ecNumber evidence="5">1.1.1.37</ecNumber>
    </recommendedName>
</protein>
<dbReference type="CDD" id="cd01339">
    <property type="entry name" value="LDH-like_MDH"/>
    <property type="match status" value="1"/>
</dbReference>
<keyword evidence="9" id="KW-1185">Reference proteome</keyword>
<feature type="binding site" evidence="5">
    <location>
        <position position="93"/>
    </location>
    <ligand>
        <name>substrate</name>
    </ligand>
</feature>
<evidence type="ECO:0000313" key="9">
    <source>
        <dbReference type="Proteomes" id="UP001589854"/>
    </source>
</evidence>
<dbReference type="NCBIfam" id="TIGR01763">
    <property type="entry name" value="MalateDH_bact"/>
    <property type="match status" value="1"/>
</dbReference>
<dbReference type="PANTHER" id="PTHR43128:SF16">
    <property type="entry name" value="L-LACTATE DEHYDROGENASE"/>
    <property type="match status" value="1"/>
</dbReference>
<keyword evidence="4 5" id="KW-0520">NAD</keyword>
<comment type="similarity">
    <text evidence="1">Belongs to the LDH/MDH superfamily. LDH family.</text>
</comment>
<sequence>MGMKRKKVSVIGGGFTGATTAFLLAQKELSDVVLVDIPQMDNPTKGKALDMLQASPVQGFDANIIGTSSYEDTADSDIVVITAGIARKPGMSRDDLVQTNAKIMKSVTSEIVKYSPNSIIIVLTNPVDAMTYTVYKESGFPKERVIGQSGVLDTARFRTFVSQELNLSVKDVTGFVLGGHGDDMVPLVRYSYAGGIPLETLIPKDRLDAIVERTRKGGGEIVNLLGNGSAYYAPAASLVEMAEAILKDQRRVIPTIAYLEGEYGYDGIYLGVPTVLGGNGIEQIIELELTENEKAALSKSAESVKNVMKVLS</sequence>
<feature type="binding site" evidence="5">
    <location>
        <begin position="123"/>
        <end position="125"/>
    </location>
    <ligand>
        <name>NAD(+)</name>
        <dbReference type="ChEBI" id="CHEBI:57540"/>
    </ligand>
</feature>
<dbReference type="Proteomes" id="UP001589854">
    <property type="component" value="Unassembled WGS sequence"/>
</dbReference>
<proteinExistence type="inferred from homology"/>
<dbReference type="InterPro" id="IPR036291">
    <property type="entry name" value="NAD(P)-bd_dom_sf"/>
</dbReference>
<dbReference type="InterPro" id="IPR001236">
    <property type="entry name" value="Lactate/malate_DH_N"/>
</dbReference>
<dbReference type="RefSeq" id="WP_378930039.1">
    <property type="nucleotide sequence ID" value="NZ_JBHLVO010000001.1"/>
</dbReference>
<name>A0ABV6G9E8_9BACI</name>
<evidence type="ECO:0000256" key="5">
    <source>
        <dbReference type="HAMAP-Rule" id="MF_00487"/>
    </source>
</evidence>
<gene>
    <name evidence="5 8" type="primary">mdh</name>
    <name evidence="8" type="ORF">ACFFIX_02195</name>
</gene>
<dbReference type="SUPFAM" id="SSF51735">
    <property type="entry name" value="NAD(P)-binding Rossmann-fold domains"/>
    <property type="match status" value="1"/>
</dbReference>
<comment type="catalytic activity">
    <reaction evidence="5">
        <text>(S)-malate + NAD(+) = oxaloacetate + NADH + H(+)</text>
        <dbReference type="Rhea" id="RHEA:21432"/>
        <dbReference type="ChEBI" id="CHEBI:15378"/>
        <dbReference type="ChEBI" id="CHEBI:15589"/>
        <dbReference type="ChEBI" id="CHEBI:16452"/>
        <dbReference type="ChEBI" id="CHEBI:57540"/>
        <dbReference type="ChEBI" id="CHEBI:57945"/>
        <dbReference type="EC" id="1.1.1.37"/>
    </reaction>
</comment>
<organism evidence="8 9">
    <name type="scientific">Metabacillus herbersteinensis</name>
    <dbReference type="NCBI Taxonomy" id="283816"/>
    <lineage>
        <taxon>Bacteria</taxon>
        <taxon>Bacillati</taxon>
        <taxon>Bacillota</taxon>
        <taxon>Bacilli</taxon>
        <taxon>Bacillales</taxon>
        <taxon>Bacillaceae</taxon>
        <taxon>Metabacillus</taxon>
    </lineage>
</organism>
<dbReference type="Gene3D" id="3.40.50.720">
    <property type="entry name" value="NAD(P)-binding Rossmann-like Domain"/>
    <property type="match status" value="1"/>
</dbReference>
<feature type="domain" description="Lactate/malate dehydrogenase C-terminal" evidence="7">
    <location>
        <begin position="152"/>
        <end position="309"/>
    </location>
</feature>
<feature type="binding site" evidence="5">
    <location>
        <position position="87"/>
    </location>
    <ligand>
        <name>substrate</name>
    </ligand>
</feature>
<feature type="active site" description="Proton acceptor" evidence="5">
    <location>
        <position position="180"/>
    </location>
</feature>
<feature type="binding site" evidence="5">
    <location>
        <position position="125"/>
    </location>
    <ligand>
        <name>substrate</name>
    </ligand>
</feature>
<keyword evidence="5" id="KW-0597">Phosphoprotein</keyword>
<comment type="function">
    <text evidence="5">Catalyzes the reversible oxidation of malate to oxaloacetate.</text>
</comment>
<feature type="domain" description="Lactate/malate dehydrogenase N-terminal" evidence="6">
    <location>
        <begin position="7"/>
        <end position="147"/>
    </location>
</feature>
<feature type="binding site" evidence="5">
    <location>
        <position position="156"/>
    </location>
    <ligand>
        <name>substrate</name>
    </ligand>
</feature>
<feature type="binding site" evidence="5">
    <location>
        <position position="36"/>
    </location>
    <ligand>
        <name>NAD(+)</name>
        <dbReference type="ChEBI" id="CHEBI:57540"/>
    </ligand>
</feature>
<evidence type="ECO:0000259" key="7">
    <source>
        <dbReference type="Pfam" id="PF02866"/>
    </source>
</evidence>
<evidence type="ECO:0000256" key="4">
    <source>
        <dbReference type="ARBA" id="ARBA00023027"/>
    </source>
</evidence>
<feature type="binding site" evidence="5">
    <location>
        <position position="100"/>
    </location>
    <ligand>
        <name>NAD(+)</name>
        <dbReference type="ChEBI" id="CHEBI:57540"/>
    </ligand>
</feature>
<dbReference type="NCBIfam" id="NF004863">
    <property type="entry name" value="PRK06223.1"/>
    <property type="match status" value="1"/>
</dbReference>
<dbReference type="Gene3D" id="3.90.110.10">
    <property type="entry name" value="Lactate dehydrogenase/glycoside hydrolase, family 4, C-terminal"/>
    <property type="match status" value="1"/>
</dbReference>
<keyword evidence="2 5" id="KW-0816">Tricarboxylic acid cycle</keyword>
<dbReference type="Pfam" id="PF02866">
    <property type="entry name" value="Ldh_1_C"/>
    <property type="match status" value="1"/>
</dbReference>
<feature type="binding site" evidence="5">
    <location>
        <begin position="12"/>
        <end position="17"/>
    </location>
    <ligand>
        <name>NAD(+)</name>
        <dbReference type="ChEBI" id="CHEBI:57540"/>
    </ligand>
</feature>